<sequence length="133" mass="15681">MAYYSVLFDHGCDAMFDEFGITRDYVKKRQMTTYAAEFRIRYLRELHLGDKTRTSFQLLEITEKSFHYCMELIHEDGWVSATGEGICLHIDRSGPRVAPFPPDIFARIEALYTAQKDMPRPDHVDQLMRVRRK</sequence>
<evidence type="ECO:0000313" key="2">
    <source>
        <dbReference type="Proteomes" id="UP000248012"/>
    </source>
</evidence>
<accession>A0A2V4MPN7</accession>
<protein>
    <submittedName>
        <fullName evidence="1">Thioesterase</fullName>
    </submittedName>
</protein>
<gene>
    <name evidence="1" type="ORF">DI396_06310</name>
</gene>
<proteinExistence type="predicted"/>
<dbReference type="OrthoDB" id="9803287at2"/>
<comment type="caution">
    <text evidence="1">The sequence shown here is derived from an EMBL/GenBank/DDBJ whole genome shotgun (WGS) entry which is preliminary data.</text>
</comment>
<keyword evidence="2" id="KW-1185">Reference proteome</keyword>
<dbReference type="InterPro" id="IPR029069">
    <property type="entry name" value="HotDog_dom_sf"/>
</dbReference>
<organism evidence="1 2">
    <name type="scientific">Litorivita pollutaquae</name>
    <dbReference type="NCBI Taxonomy" id="2200892"/>
    <lineage>
        <taxon>Bacteria</taxon>
        <taxon>Pseudomonadati</taxon>
        <taxon>Pseudomonadota</taxon>
        <taxon>Alphaproteobacteria</taxon>
        <taxon>Rhodobacterales</taxon>
        <taxon>Paracoccaceae</taxon>
        <taxon>Litorivita</taxon>
    </lineage>
</organism>
<dbReference type="SUPFAM" id="SSF54637">
    <property type="entry name" value="Thioesterase/thiol ester dehydrase-isomerase"/>
    <property type="match status" value="1"/>
</dbReference>
<dbReference type="CDD" id="cd00586">
    <property type="entry name" value="4HBT"/>
    <property type="match status" value="1"/>
</dbReference>
<reference evidence="1 2" key="1">
    <citation type="submission" date="2018-05" db="EMBL/GenBank/DDBJ databases">
        <title>Oceanovita maritima gen. nov., sp. nov., a marine bacterium in the family Rhodobacteraceae isolated from surface seawater of Lundu port Xiamen, China.</title>
        <authorList>
            <person name="Hetharua B.H."/>
            <person name="Min D."/>
            <person name="Liao H."/>
            <person name="Tian Y."/>
        </authorList>
    </citation>
    <scope>NUCLEOTIDE SEQUENCE [LARGE SCALE GENOMIC DNA]</scope>
    <source>
        <strain evidence="1 2">FSX-11</strain>
    </source>
</reference>
<dbReference type="Proteomes" id="UP000248012">
    <property type="component" value="Unassembled WGS sequence"/>
</dbReference>
<dbReference type="Pfam" id="PF13279">
    <property type="entry name" value="4HBT_2"/>
    <property type="match status" value="1"/>
</dbReference>
<evidence type="ECO:0000313" key="1">
    <source>
        <dbReference type="EMBL" id="PYC48675.1"/>
    </source>
</evidence>
<dbReference type="EMBL" id="QFVT01000003">
    <property type="protein sequence ID" value="PYC48675.1"/>
    <property type="molecule type" value="Genomic_DNA"/>
</dbReference>
<dbReference type="AlphaFoldDB" id="A0A2V4MPN7"/>
<dbReference type="Gene3D" id="3.10.129.10">
    <property type="entry name" value="Hotdog Thioesterase"/>
    <property type="match status" value="1"/>
</dbReference>
<name>A0A2V4MPN7_9RHOB</name>